<reference evidence="2 3" key="1">
    <citation type="journal article" date="2014" name="Int. J. Syst. Evol. Microbiol.">
        <title>Phaeodactylibacter xiamenensis gen. nov., sp. nov., a member of the family Saprospiraceae isolated from the marine alga Phaeodactylum tricornutum.</title>
        <authorList>
            <person name="Chen Z.Jr."/>
            <person name="Lei X."/>
            <person name="Lai Q."/>
            <person name="Li Y."/>
            <person name="Zhang B."/>
            <person name="Zhang J."/>
            <person name="Zhang H."/>
            <person name="Yang L."/>
            <person name="Zheng W."/>
            <person name="Tian Y."/>
            <person name="Yu Z."/>
            <person name="Xu H.Jr."/>
            <person name="Zheng T."/>
        </authorList>
    </citation>
    <scope>NUCLEOTIDE SEQUENCE [LARGE SCALE GENOMIC DNA]</scope>
    <source>
        <strain evidence="2 3">KD52</strain>
    </source>
</reference>
<comment type="caution">
    <text evidence="2">The sequence shown here is derived from an EMBL/GenBank/DDBJ whole genome shotgun (WGS) entry which is preliminary data.</text>
</comment>
<sequence length="90" mass="10417">MTNQIIVESSSTPNAIQDRIIDLISWRLNMPVDNIHPYSRLQEDLYLDTIDLMLLIAELESRFNAYLSAEEYDAIETVEDATNYLMKYAA</sequence>
<evidence type="ECO:0000313" key="2">
    <source>
        <dbReference type="EMBL" id="KGE87678.1"/>
    </source>
</evidence>
<dbReference type="SUPFAM" id="SSF47336">
    <property type="entry name" value="ACP-like"/>
    <property type="match status" value="1"/>
</dbReference>
<dbReference type="RefSeq" id="WP_044221517.1">
    <property type="nucleotide sequence ID" value="NZ_JBKAGJ010000029.1"/>
</dbReference>
<accession>A0A098S7Q0</accession>
<gene>
    <name evidence="2" type="ORF">IX84_14185</name>
</gene>
<dbReference type="InterPro" id="IPR009081">
    <property type="entry name" value="PP-bd_ACP"/>
</dbReference>
<dbReference type="Proteomes" id="UP000029736">
    <property type="component" value="Unassembled WGS sequence"/>
</dbReference>
<evidence type="ECO:0000313" key="3">
    <source>
        <dbReference type="Proteomes" id="UP000029736"/>
    </source>
</evidence>
<feature type="domain" description="Carrier" evidence="1">
    <location>
        <begin position="14"/>
        <end position="89"/>
    </location>
</feature>
<name>A0A098S7Q0_9BACT</name>
<dbReference type="AlphaFoldDB" id="A0A098S7Q0"/>
<dbReference type="PROSITE" id="PS50075">
    <property type="entry name" value="CARRIER"/>
    <property type="match status" value="1"/>
</dbReference>
<dbReference type="Gene3D" id="1.10.1200.10">
    <property type="entry name" value="ACP-like"/>
    <property type="match status" value="1"/>
</dbReference>
<organism evidence="2 3">
    <name type="scientific">Phaeodactylibacter xiamenensis</name>
    <dbReference type="NCBI Taxonomy" id="1524460"/>
    <lineage>
        <taxon>Bacteria</taxon>
        <taxon>Pseudomonadati</taxon>
        <taxon>Bacteroidota</taxon>
        <taxon>Saprospiria</taxon>
        <taxon>Saprospirales</taxon>
        <taxon>Haliscomenobacteraceae</taxon>
        <taxon>Phaeodactylibacter</taxon>
    </lineage>
</organism>
<dbReference type="OrthoDB" id="1494774at2"/>
<protein>
    <recommendedName>
        <fullName evidence="1">Carrier domain-containing protein</fullName>
    </recommendedName>
</protein>
<dbReference type="InterPro" id="IPR036736">
    <property type="entry name" value="ACP-like_sf"/>
</dbReference>
<dbReference type="Pfam" id="PF00550">
    <property type="entry name" value="PP-binding"/>
    <property type="match status" value="1"/>
</dbReference>
<dbReference type="EMBL" id="JPOS01000034">
    <property type="protein sequence ID" value="KGE87678.1"/>
    <property type="molecule type" value="Genomic_DNA"/>
</dbReference>
<proteinExistence type="predicted"/>
<evidence type="ECO:0000259" key="1">
    <source>
        <dbReference type="PROSITE" id="PS50075"/>
    </source>
</evidence>
<keyword evidence="3" id="KW-1185">Reference proteome</keyword>
<dbReference type="STRING" id="1524460.IX84_14185"/>